<evidence type="ECO:0000259" key="7">
    <source>
        <dbReference type="Pfam" id="PF01979"/>
    </source>
</evidence>
<evidence type="ECO:0000256" key="5">
    <source>
        <dbReference type="PIRNR" id="PIRNR038994"/>
    </source>
</evidence>
<dbReference type="PANTHER" id="PTHR11113:SF14">
    <property type="entry name" value="N-ACETYLGLUCOSAMINE-6-PHOSPHATE DEACETYLASE"/>
    <property type="match status" value="1"/>
</dbReference>
<reference evidence="8 9" key="1">
    <citation type="submission" date="2021-03" db="EMBL/GenBank/DDBJ databases">
        <title>Sequencing the genomes of 1000 actinobacteria strains.</title>
        <authorList>
            <person name="Klenk H.-P."/>
        </authorList>
    </citation>
    <scope>NUCLEOTIDE SEQUENCE [LARGE SCALE GENOMIC DNA]</scope>
    <source>
        <strain evidence="8 9">DSM 44506</strain>
    </source>
</reference>
<keyword evidence="2" id="KW-0479">Metal-binding</keyword>
<dbReference type="EMBL" id="JAGINY010000001">
    <property type="protein sequence ID" value="MBP2333756.1"/>
    <property type="molecule type" value="Genomic_DNA"/>
</dbReference>
<evidence type="ECO:0000256" key="1">
    <source>
        <dbReference type="ARBA" id="ARBA00010716"/>
    </source>
</evidence>
<comment type="caution">
    <text evidence="8">The sequence shown here is derived from an EMBL/GenBank/DDBJ whole genome shotgun (WGS) entry which is preliminary data.</text>
</comment>
<feature type="domain" description="Amidohydrolase-related" evidence="7">
    <location>
        <begin position="59"/>
        <end position="412"/>
    </location>
</feature>
<dbReference type="InterPro" id="IPR006680">
    <property type="entry name" value="Amidohydro-rel"/>
</dbReference>
<keyword evidence="3 5" id="KW-0378">Hydrolase</keyword>
<evidence type="ECO:0000256" key="3">
    <source>
        <dbReference type="ARBA" id="ARBA00022801"/>
    </source>
</evidence>
<dbReference type="Gene3D" id="2.30.40.10">
    <property type="entry name" value="Urease, subunit C, domain 1"/>
    <property type="match status" value="1"/>
</dbReference>
<feature type="region of interest" description="Disordered" evidence="6">
    <location>
        <begin position="390"/>
        <end position="417"/>
    </location>
</feature>
<dbReference type="InterPro" id="IPR032466">
    <property type="entry name" value="Metal_Hydrolase"/>
</dbReference>
<evidence type="ECO:0000256" key="6">
    <source>
        <dbReference type="SAM" id="MobiDB-lite"/>
    </source>
</evidence>
<dbReference type="Pfam" id="PF01979">
    <property type="entry name" value="Amidohydro_1"/>
    <property type="match status" value="1"/>
</dbReference>
<dbReference type="Gene3D" id="3.20.20.140">
    <property type="entry name" value="Metal-dependent hydrolases"/>
    <property type="match status" value="1"/>
</dbReference>
<proteinExistence type="inferred from homology"/>
<name>A0ABS4UB79_9CORY</name>
<dbReference type="EC" id="3.5.1.25" evidence="8"/>
<dbReference type="PANTHER" id="PTHR11113">
    <property type="entry name" value="N-ACETYLGLUCOSAMINE-6-PHOSPHATE DEACETYLASE"/>
    <property type="match status" value="1"/>
</dbReference>
<comment type="similarity">
    <text evidence="1 5">Belongs to the metallo-dependent hydrolases superfamily. NagA family.</text>
</comment>
<evidence type="ECO:0000256" key="4">
    <source>
        <dbReference type="ARBA" id="ARBA00023277"/>
    </source>
</evidence>
<dbReference type="Proteomes" id="UP001519305">
    <property type="component" value="Unassembled WGS sequence"/>
</dbReference>
<evidence type="ECO:0000256" key="2">
    <source>
        <dbReference type="ARBA" id="ARBA00022723"/>
    </source>
</evidence>
<evidence type="ECO:0000313" key="8">
    <source>
        <dbReference type="EMBL" id="MBP2333756.1"/>
    </source>
</evidence>
<gene>
    <name evidence="8" type="ORF">JOF33_002455</name>
</gene>
<dbReference type="PIRSF" id="PIRSF038994">
    <property type="entry name" value="NagA"/>
    <property type="match status" value="1"/>
</dbReference>
<sequence length="417" mass="42713">MTEPSDGPAAGRCDDHVIGRAVTPEGVLPNAYVAWADGVITQVRPTRPGDPEADGDPLILPGLVDVHNHGAAGHGFPTSDAEGSAVAAAHHRRWGTTTLLASTVSALPDALARQVAVLAEVADDGHVDGIHLEGPFLNACRCGAQDPRAIVPGDPDALEMLLDAGRGHVRTITLAPETDRIDDLLRVCADRGLAVSFGHTDADYDVTARVIDAATDLGLTVTATHLFNAMPPVHHRDPGAAGALLAAAARGEAVVELIADGVHLSDAMVDLVRVTTGPSGITLISDAMAATGMPDGDYVLGALPVTVTGGVARLTTTTAEDHGDSTSSPGAIAGGTTTIHDQVLRMLHRSIDPADVAQMASSTGAKAAGFADRGTICVGKRADLLLCDDAPARNPAPRDGRAPTPPTVITAGKRKER</sequence>
<dbReference type="RefSeq" id="WP_209654371.1">
    <property type="nucleotide sequence ID" value="NZ_CP047357.1"/>
</dbReference>
<evidence type="ECO:0000313" key="9">
    <source>
        <dbReference type="Proteomes" id="UP001519305"/>
    </source>
</evidence>
<dbReference type="InterPro" id="IPR003764">
    <property type="entry name" value="GlcNAc_6-P_deAcase"/>
</dbReference>
<dbReference type="InterPro" id="IPR011059">
    <property type="entry name" value="Metal-dep_hydrolase_composite"/>
</dbReference>
<accession>A0ABS4UB79</accession>
<dbReference type="GO" id="GO:0008448">
    <property type="term" value="F:N-acetylglucosamine-6-phosphate deacetylase activity"/>
    <property type="evidence" value="ECO:0007669"/>
    <property type="project" value="UniProtKB-EC"/>
</dbReference>
<organism evidence="8 9">
    <name type="scientific">Corynebacterium freneyi</name>
    <dbReference type="NCBI Taxonomy" id="134034"/>
    <lineage>
        <taxon>Bacteria</taxon>
        <taxon>Bacillati</taxon>
        <taxon>Actinomycetota</taxon>
        <taxon>Actinomycetes</taxon>
        <taxon>Mycobacteriales</taxon>
        <taxon>Corynebacteriaceae</taxon>
        <taxon>Corynebacterium</taxon>
    </lineage>
</organism>
<dbReference type="SUPFAM" id="SSF51556">
    <property type="entry name" value="Metallo-dependent hydrolases"/>
    <property type="match status" value="1"/>
</dbReference>
<protein>
    <submittedName>
        <fullName evidence="8">N-acetylglucosamine-6-phosphate deacetylase</fullName>
        <ecNumber evidence="8">3.5.1.25</ecNumber>
    </submittedName>
</protein>
<dbReference type="SUPFAM" id="SSF51338">
    <property type="entry name" value="Composite domain of metallo-dependent hydrolases"/>
    <property type="match status" value="1"/>
</dbReference>
<keyword evidence="9" id="KW-1185">Reference proteome</keyword>
<keyword evidence="4 5" id="KW-0119">Carbohydrate metabolism</keyword>